<dbReference type="AlphaFoldDB" id="A0A1F5H4D9"/>
<keyword evidence="6 7" id="KW-0472">Membrane</keyword>
<proteinExistence type="inferred from homology"/>
<sequence>MPSAVQLLTIIENLFKIWGLWLVPLGAFLENSVILGFIFPGVTVIVLSGFVARTTGEGIWLIIALATIGAFLGDNLDYFIGRRSGKILENKPLFARPIAAVEPFLQKHGIWAIFAGRFSGWSRAWVALASGIIKFTYWKFAIVSAISALTWTSVWIIGGYLLGGNKEIIAQWLSRASILAWIVFGILLIYYFRSRIKLILDLTVFTAYKYGNKLKNGLKNNGPKF</sequence>
<feature type="transmembrane region" description="Helical" evidence="7">
    <location>
        <begin position="140"/>
        <end position="162"/>
    </location>
</feature>
<comment type="caution">
    <text evidence="9">The sequence shown here is derived from an EMBL/GenBank/DDBJ whole genome shotgun (WGS) entry which is preliminary data.</text>
</comment>
<comment type="subcellular location">
    <subcellularLocation>
        <location evidence="1 7">Cell membrane</location>
        <topology evidence="1 7">Multi-pass membrane protein</topology>
    </subcellularLocation>
</comment>
<evidence type="ECO:0000256" key="6">
    <source>
        <dbReference type="ARBA" id="ARBA00023136"/>
    </source>
</evidence>
<feature type="transmembrane region" description="Helical" evidence="7">
    <location>
        <begin position="168"/>
        <end position="192"/>
    </location>
</feature>
<feature type="domain" description="VTT" evidence="8">
    <location>
        <begin position="39"/>
        <end position="160"/>
    </location>
</feature>
<dbReference type="InterPro" id="IPR032816">
    <property type="entry name" value="VTT_dom"/>
</dbReference>
<dbReference type="EMBL" id="MFBT01000025">
    <property type="protein sequence ID" value="OGD99030.1"/>
    <property type="molecule type" value="Genomic_DNA"/>
</dbReference>
<evidence type="ECO:0000259" key="8">
    <source>
        <dbReference type="Pfam" id="PF09335"/>
    </source>
</evidence>
<evidence type="ECO:0000256" key="4">
    <source>
        <dbReference type="ARBA" id="ARBA00022692"/>
    </source>
</evidence>
<dbReference type="Pfam" id="PF09335">
    <property type="entry name" value="VTT_dom"/>
    <property type="match status" value="1"/>
</dbReference>
<evidence type="ECO:0000256" key="3">
    <source>
        <dbReference type="ARBA" id="ARBA00022475"/>
    </source>
</evidence>
<evidence type="ECO:0000256" key="1">
    <source>
        <dbReference type="ARBA" id="ARBA00004651"/>
    </source>
</evidence>
<accession>A0A1F5H4D9</accession>
<keyword evidence="5 7" id="KW-1133">Transmembrane helix</keyword>
<dbReference type="GO" id="GO:0005886">
    <property type="term" value="C:plasma membrane"/>
    <property type="evidence" value="ECO:0007669"/>
    <property type="project" value="UniProtKB-SubCell"/>
</dbReference>
<reference evidence="9 10" key="1">
    <citation type="journal article" date="2016" name="Nat. Commun.">
        <title>Thousands of microbial genomes shed light on interconnected biogeochemical processes in an aquifer system.</title>
        <authorList>
            <person name="Anantharaman K."/>
            <person name="Brown C.T."/>
            <person name="Hug L.A."/>
            <person name="Sharon I."/>
            <person name="Castelle C.J."/>
            <person name="Probst A.J."/>
            <person name="Thomas B.C."/>
            <person name="Singh A."/>
            <person name="Wilkins M.J."/>
            <person name="Karaoz U."/>
            <person name="Brodie E.L."/>
            <person name="Williams K.H."/>
            <person name="Hubbard S.S."/>
            <person name="Banfield J.F."/>
        </authorList>
    </citation>
    <scope>NUCLEOTIDE SEQUENCE [LARGE SCALE GENOMIC DNA]</scope>
</reference>
<dbReference type="PANTHER" id="PTHR30353:SF15">
    <property type="entry name" value="INNER MEMBRANE PROTEIN YABI"/>
    <property type="match status" value="1"/>
</dbReference>
<feature type="transmembrane region" description="Helical" evidence="7">
    <location>
        <begin position="58"/>
        <end position="80"/>
    </location>
</feature>
<evidence type="ECO:0000256" key="2">
    <source>
        <dbReference type="ARBA" id="ARBA00010792"/>
    </source>
</evidence>
<keyword evidence="4 7" id="KW-0812">Transmembrane</keyword>
<gene>
    <name evidence="9" type="ORF">A3B54_04565</name>
</gene>
<feature type="transmembrane region" description="Helical" evidence="7">
    <location>
        <begin position="6"/>
        <end position="26"/>
    </location>
</feature>
<dbReference type="InterPro" id="IPR032818">
    <property type="entry name" value="DedA-like"/>
</dbReference>
<evidence type="ECO:0000256" key="7">
    <source>
        <dbReference type="RuleBase" id="RU367016"/>
    </source>
</evidence>
<organism evidence="9 10">
    <name type="scientific">Candidatus Curtissbacteria bacterium RIFCSPLOWO2_01_FULL_42_50</name>
    <dbReference type="NCBI Taxonomy" id="1797730"/>
    <lineage>
        <taxon>Bacteria</taxon>
        <taxon>Candidatus Curtissiibacteriota</taxon>
    </lineage>
</organism>
<protein>
    <recommendedName>
        <fullName evidence="8">VTT domain-containing protein</fullName>
    </recommendedName>
</protein>
<evidence type="ECO:0000313" key="10">
    <source>
        <dbReference type="Proteomes" id="UP000177039"/>
    </source>
</evidence>
<feature type="transmembrane region" description="Helical" evidence="7">
    <location>
        <begin position="33"/>
        <end position="52"/>
    </location>
</feature>
<name>A0A1F5H4D9_9BACT</name>
<dbReference type="PANTHER" id="PTHR30353">
    <property type="entry name" value="INNER MEMBRANE PROTEIN DEDA-RELATED"/>
    <property type="match status" value="1"/>
</dbReference>
<comment type="similarity">
    <text evidence="2 7">Belongs to the DedA family.</text>
</comment>
<dbReference type="Proteomes" id="UP000177039">
    <property type="component" value="Unassembled WGS sequence"/>
</dbReference>
<evidence type="ECO:0000256" key="5">
    <source>
        <dbReference type="ARBA" id="ARBA00022989"/>
    </source>
</evidence>
<keyword evidence="3 7" id="KW-1003">Cell membrane</keyword>
<evidence type="ECO:0000313" key="9">
    <source>
        <dbReference type="EMBL" id="OGD99030.1"/>
    </source>
</evidence>